<accession>A0A8B7AYJ4</accession>
<comment type="subcellular location">
    <subcellularLocation>
        <location evidence="1">Cell membrane</location>
        <topology evidence="1">Single-pass type II membrane protein</topology>
    </subcellularLocation>
</comment>
<dbReference type="RefSeq" id="XP_007952674.1">
    <property type="nucleotide sequence ID" value="XM_007954483.1"/>
</dbReference>
<keyword evidence="9" id="KW-1015">Disulfide bond</keyword>
<keyword evidence="4" id="KW-1003">Cell membrane</keyword>
<proteinExistence type="inferred from homology"/>
<keyword evidence="7 14" id="KW-1133">Transmembrane helix</keyword>
<evidence type="ECO:0000256" key="12">
    <source>
        <dbReference type="ARBA" id="ARBA00069526"/>
    </source>
</evidence>
<dbReference type="Pfam" id="PF00229">
    <property type="entry name" value="TNF"/>
    <property type="match status" value="1"/>
</dbReference>
<evidence type="ECO:0000256" key="5">
    <source>
        <dbReference type="ARBA" id="ARBA00022692"/>
    </source>
</evidence>
<dbReference type="OrthoDB" id="9444364at2759"/>
<sequence>MAEEGSGCLVPRLAWASLLKGIFLLSLICGMASIIVLCCSLCGQKPQTSPEVSQEWDIAELLLNHTGLQQDPRLHWHGGPALGRSFLRGPMLDNGQLRVQHDGIYRLHIQVTLANCSSTRMTVPREATLAVGICAPATRRVSLLRRNFYLSCTVASQRLTPLAQGDTLCTNLTVPLQASRNADETFFGIQWVHP</sequence>
<keyword evidence="16" id="KW-1185">Reference proteome</keyword>
<dbReference type="InterPro" id="IPR042374">
    <property type="entry name" value="CD70"/>
</dbReference>
<dbReference type="CTD" id="970"/>
<feature type="transmembrane region" description="Helical" evidence="14">
    <location>
        <begin position="22"/>
        <end position="43"/>
    </location>
</feature>
<evidence type="ECO:0000256" key="3">
    <source>
        <dbReference type="ARBA" id="ARBA00011233"/>
    </source>
</evidence>
<dbReference type="PANTHER" id="PTHR15152">
    <property type="entry name" value="CD70 ANTIGEN"/>
    <property type="match status" value="1"/>
</dbReference>
<dbReference type="SMART" id="SM00207">
    <property type="entry name" value="TNF"/>
    <property type="match status" value="1"/>
</dbReference>
<dbReference type="GO" id="GO:0042110">
    <property type="term" value="P:T cell activation"/>
    <property type="evidence" value="ECO:0007669"/>
    <property type="project" value="UniProtKB-ARBA"/>
</dbReference>
<feature type="domain" description="THD" evidence="15">
    <location>
        <begin position="57"/>
        <end position="192"/>
    </location>
</feature>
<gene>
    <name evidence="17" type="primary">CD70</name>
</gene>
<evidence type="ECO:0000313" key="16">
    <source>
        <dbReference type="Proteomes" id="UP000694850"/>
    </source>
</evidence>
<reference evidence="17" key="1">
    <citation type="submission" date="2025-08" db="UniProtKB">
        <authorList>
            <consortium name="RefSeq"/>
        </authorList>
    </citation>
    <scope>IDENTIFICATION</scope>
</reference>
<comment type="subunit">
    <text evidence="3">Homotrimer.</text>
</comment>
<dbReference type="GO" id="GO:0006955">
    <property type="term" value="P:immune response"/>
    <property type="evidence" value="ECO:0007669"/>
    <property type="project" value="InterPro"/>
</dbReference>
<evidence type="ECO:0000259" key="15">
    <source>
        <dbReference type="PROSITE" id="PS50049"/>
    </source>
</evidence>
<evidence type="ECO:0000313" key="17">
    <source>
        <dbReference type="RefSeq" id="XP_007952674.1"/>
    </source>
</evidence>
<dbReference type="GO" id="GO:0046651">
    <property type="term" value="P:lymphocyte proliferation"/>
    <property type="evidence" value="ECO:0007669"/>
    <property type="project" value="UniProtKB-ARBA"/>
</dbReference>
<keyword evidence="6" id="KW-0735">Signal-anchor</keyword>
<evidence type="ECO:0000256" key="4">
    <source>
        <dbReference type="ARBA" id="ARBA00022475"/>
    </source>
</evidence>
<evidence type="ECO:0000256" key="1">
    <source>
        <dbReference type="ARBA" id="ARBA00004401"/>
    </source>
</evidence>
<evidence type="ECO:0000256" key="9">
    <source>
        <dbReference type="ARBA" id="ARBA00023157"/>
    </source>
</evidence>
<dbReference type="InterPro" id="IPR008983">
    <property type="entry name" value="Tumour_necrosis_fac-like_dom"/>
</dbReference>
<dbReference type="FunFam" id="2.60.120.40:FF:000027">
    <property type="entry name" value="CD70 antigen"/>
    <property type="match status" value="1"/>
</dbReference>
<keyword evidence="5 14" id="KW-0812">Transmembrane</keyword>
<dbReference type="SUPFAM" id="SSF49842">
    <property type="entry name" value="TNF-like"/>
    <property type="match status" value="1"/>
</dbReference>
<dbReference type="GO" id="GO:0070062">
    <property type="term" value="C:extracellular exosome"/>
    <property type="evidence" value="ECO:0007669"/>
    <property type="project" value="TreeGrafter"/>
</dbReference>
<dbReference type="PANTHER" id="PTHR15152:SF0">
    <property type="entry name" value="CD70 ANTIGEN"/>
    <property type="match status" value="1"/>
</dbReference>
<protein>
    <recommendedName>
        <fullName evidence="12">CD70 antigen</fullName>
    </recommendedName>
    <alternativeName>
        <fullName evidence="13">CD27 ligand</fullName>
    </alternativeName>
</protein>
<name>A0A8B7AYJ4_ORYAF</name>
<dbReference type="PROSITE" id="PS50049">
    <property type="entry name" value="THD_2"/>
    <property type="match status" value="1"/>
</dbReference>
<keyword evidence="10" id="KW-0325">Glycoprotein</keyword>
<dbReference type="Gene3D" id="2.60.120.40">
    <property type="match status" value="1"/>
</dbReference>
<evidence type="ECO:0000256" key="2">
    <source>
        <dbReference type="ARBA" id="ARBA00008670"/>
    </source>
</evidence>
<dbReference type="InterPro" id="IPR006052">
    <property type="entry name" value="TNF_dom"/>
</dbReference>
<evidence type="ECO:0000256" key="10">
    <source>
        <dbReference type="ARBA" id="ARBA00023180"/>
    </source>
</evidence>
<dbReference type="GeneID" id="103208750"/>
<comment type="function">
    <text evidence="11">Expressed at the plasma membrane of B cells, it is the ligand of the CD27 receptor which is specifically expressed at the surface of T cells. The CD70-CD27 signaling pathway mediates antigen-specific T cell activation and expansion which in turn provides immune surveillance of B cells.</text>
</comment>
<evidence type="ECO:0000256" key="11">
    <source>
        <dbReference type="ARBA" id="ARBA00056142"/>
    </source>
</evidence>
<dbReference type="GO" id="GO:0005164">
    <property type="term" value="F:tumor necrosis factor receptor binding"/>
    <property type="evidence" value="ECO:0007669"/>
    <property type="project" value="InterPro"/>
</dbReference>
<dbReference type="GO" id="GO:0048018">
    <property type="term" value="F:receptor ligand activity"/>
    <property type="evidence" value="ECO:0007669"/>
    <property type="project" value="UniProtKB-ARBA"/>
</dbReference>
<evidence type="ECO:0000256" key="6">
    <source>
        <dbReference type="ARBA" id="ARBA00022968"/>
    </source>
</evidence>
<evidence type="ECO:0000256" key="14">
    <source>
        <dbReference type="SAM" id="Phobius"/>
    </source>
</evidence>
<keyword evidence="8 14" id="KW-0472">Membrane</keyword>
<organism evidence="16 17">
    <name type="scientific">Orycteropus afer afer</name>
    <dbReference type="NCBI Taxonomy" id="1230840"/>
    <lineage>
        <taxon>Eukaryota</taxon>
        <taxon>Metazoa</taxon>
        <taxon>Chordata</taxon>
        <taxon>Craniata</taxon>
        <taxon>Vertebrata</taxon>
        <taxon>Euteleostomi</taxon>
        <taxon>Mammalia</taxon>
        <taxon>Eutheria</taxon>
        <taxon>Afrotheria</taxon>
        <taxon>Tubulidentata</taxon>
        <taxon>Orycteropodidae</taxon>
        <taxon>Orycteropus</taxon>
    </lineage>
</organism>
<comment type="similarity">
    <text evidence="2">Belongs to the tumor necrosis factor family.</text>
</comment>
<dbReference type="GO" id="GO:0005886">
    <property type="term" value="C:plasma membrane"/>
    <property type="evidence" value="ECO:0007669"/>
    <property type="project" value="UniProtKB-SubCell"/>
</dbReference>
<evidence type="ECO:0000256" key="13">
    <source>
        <dbReference type="ARBA" id="ARBA00083727"/>
    </source>
</evidence>
<evidence type="ECO:0000256" key="7">
    <source>
        <dbReference type="ARBA" id="ARBA00022989"/>
    </source>
</evidence>
<dbReference type="AlphaFoldDB" id="A0A8B7AYJ4"/>
<evidence type="ECO:0000256" key="8">
    <source>
        <dbReference type="ARBA" id="ARBA00023136"/>
    </source>
</evidence>
<dbReference type="GO" id="GO:0033209">
    <property type="term" value="P:tumor necrosis factor-mediated signaling pathway"/>
    <property type="evidence" value="ECO:0007669"/>
    <property type="project" value="InterPro"/>
</dbReference>
<dbReference type="Proteomes" id="UP000694850">
    <property type="component" value="Unplaced"/>
</dbReference>